<dbReference type="PANTHER" id="PTHR24198:SF165">
    <property type="entry name" value="ANKYRIN REPEAT-CONTAINING PROTEIN-RELATED"/>
    <property type="match status" value="1"/>
</dbReference>
<dbReference type="PANTHER" id="PTHR24198">
    <property type="entry name" value="ANKYRIN REPEAT AND PROTEIN KINASE DOMAIN-CONTAINING PROTEIN"/>
    <property type="match status" value="1"/>
</dbReference>
<dbReference type="InParanoid" id="A0A2P6MZ45"/>
<organism evidence="4 5">
    <name type="scientific">Planoprotostelium fungivorum</name>
    <dbReference type="NCBI Taxonomy" id="1890364"/>
    <lineage>
        <taxon>Eukaryota</taxon>
        <taxon>Amoebozoa</taxon>
        <taxon>Evosea</taxon>
        <taxon>Variosea</taxon>
        <taxon>Cavosteliida</taxon>
        <taxon>Cavosteliaceae</taxon>
        <taxon>Planoprotostelium</taxon>
    </lineage>
</organism>
<reference evidence="4 5" key="1">
    <citation type="journal article" date="2018" name="Genome Biol. Evol.">
        <title>Multiple Roots of Fruiting Body Formation in Amoebozoa.</title>
        <authorList>
            <person name="Hillmann F."/>
            <person name="Forbes G."/>
            <person name="Novohradska S."/>
            <person name="Ferling I."/>
            <person name="Riege K."/>
            <person name="Groth M."/>
            <person name="Westermann M."/>
            <person name="Marz M."/>
            <person name="Spaller T."/>
            <person name="Winckler T."/>
            <person name="Schaap P."/>
            <person name="Glockner G."/>
        </authorList>
    </citation>
    <scope>NUCLEOTIDE SEQUENCE [LARGE SCALE GENOMIC DNA]</scope>
    <source>
        <strain evidence="4 5">Jena</strain>
    </source>
</reference>
<evidence type="ECO:0000256" key="3">
    <source>
        <dbReference type="SAM" id="MobiDB-lite"/>
    </source>
</evidence>
<dbReference type="SMART" id="SM00248">
    <property type="entry name" value="ANK"/>
    <property type="match status" value="5"/>
</dbReference>
<keyword evidence="5" id="KW-1185">Reference proteome</keyword>
<dbReference type="InterPro" id="IPR043136">
    <property type="entry name" value="B30.2/SPRY_sf"/>
</dbReference>
<protein>
    <submittedName>
        <fullName evidence="4">Uncharacterized protein</fullName>
    </submittedName>
</protein>
<accession>A0A2P6MZ45</accession>
<gene>
    <name evidence="4" type="ORF">PROFUN_14715</name>
</gene>
<dbReference type="AlphaFoldDB" id="A0A2P6MZ45"/>
<evidence type="ECO:0000313" key="4">
    <source>
        <dbReference type="EMBL" id="PRP76981.1"/>
    </source>
</evidence>
<dbReference type="InterPro" id="IPR013320">
    <property type="entry name" value="ConA-like_dom_sf"/>
</dbReference>
<keyword evidence="1" id="KW-0677">Repeat</keyword>
<dbReference type="Gene3D" id="1.25.40.20">
    <property type="entry name" value="Ankyrin repeat-containing domain"/>
    <property type="match status" value="2"/>
</dbReference>
<comment type="caution">
    <text evidence="4">The sequence shown here is derived from an EMBL/GenBank/DDBJ whole genome shotgun (WGS) entry which is preliminary data.</text>
</comment>
<dbReference type="InterPro" id="IPR002110">
    <property type="entry name" value="Ankyrin_rpt"/>
</dbReference>
<keyword evidence="2" id="KW-0040">ANK repeat</keyword>
<evidence type="ECO:0000256" key="2">
    <source>
        <dbReference type="ARBA" id="ARBA00023043"/>
    </source>
</evidence>
<evidence type="ECO:0000256" key="1">
    <source>
        <dbReference type="ARBA" id="ARBA00022737"/>
    </source>
</evidence>
<dbReference type="Gene3D" id="2.60.120.920">
    <property type="match status" value="2"/>
</dbReference>
<feature type="compositionally biased region" description="Basic and acidic residues" evidence="3">
    <location>
        <begin position="9"/>
        <end position="26"/>
    </location>
</feature>
<dbReference type="InterPro" id="IPR036770">
    <property type="entry name" value="Ankyrin_rpt-contain_sf"/>
</dbReference>
<dbReference type="EMBL" id="MDYQ01000289">
    <property type="protein sequence ID" value="PRP76981.1"/>
    <property type="molecule type" value="Genomic_DNA"/>
</dbReference>
<dbReference type="Proteomes" id="UP000241769">
    <property type="component" value="Unassembled WGS sequence"/>
</dbReference>
<evidence type="ECO:0000313" key="5">
    <source>
        <dbReference type="Proteomes" id="UP000241769"/>
    </source>
</evidence>
<name>A0A2P6MZ45_9EUKA</name>
<dbReference type="SUPFAM" id="SSF48403">
    <property type="entry name" value="Ankyrin repeat"/>
    <property type="match status" value="1"/>
</dbReference>
<dbReference type="SUPFAM" id="SSF49899">
    <property type="entry name" value="Concanavalin A-like lectins/glucanases"/>
    <property type="match status" value="2"/>
</dbReference>
<sequence length="759" mass="85757">MSDQEGLDGEEHIVGSEEDDSHRRLETLEEPLESKIECIMFVQSQGSSGREFKWSSNRARCAPSIEVSPDETIAFRPANQGKNPAVLATEPLTSDRPHFRVQVTNLGSWIGIGVADDEFIVDGAAVLGSQIPTPAGSQIQSINSSYFCQKSSKIRIASGRTKKASRMNTNDIIDVAVDYDSAGRKLKFFYWLNEQLQGCVDIFIEPIILAKQAIRADDEGYSQVDFNSISLDTLRLYPCVCLSVGSSVAFKNDDRPRLYLTIEKKQTDPWRWSVSNERKATTIAISRDGLIATRVSSDSRNPSVFTDQPLTKANPHFRVQITKLGLWIGIGVADANFVLQDNVVLGSQQNCVNSSYFCQNTCKIRMNGEEMKDVTRVFVNDFLDVLVDFDNDNIFYWLNERLQGYISCKCHHLMEGELYPVVNLSTQTEVMLRVYDRPTLYMPIERPKEPKKSLVLESKGGSLQGFRYAMNRVTPSVLQEAKNDMLFAALQGYKSKVREQNYHEVPQETRILILLAHAYDKSSHFYMLPREILSYIFELGAVQYQHHEIIKYLVIKEKANVDDIEVNSRHQYPFTIACEIGNIELLKLFIAHGATLDDMRGQKAIYGAVSGLKAAVNDRDPIRIKKFVQETFFLIEEIHIKPDIEVLVAASKSGDLSLVKLLVEKHEICPRVLDNVYSPLMAASEEGDKNIVELVDLLENGAGDSITSRYMQKTARDYAKNNDHMEVVRTLKRHEEKRSKLGKMKQFFIGWGKGKGAAI</sequence>
<proteinExistence type="predicted"/>
<feature type="region of interest" description="Disordered" evidence="3">
    <location>
        <begin position="1"/>
        <end position="26"/>
    </location>
</feature>